<keyword evidence="2" id="KW-1185">Reference proteome</keyword>
<gene>
    <name evidence="1" type="ORF">MYP_71</name>
</gene>
<dbReference type="EMBL" id="BBLT01000001">
    <property type="protein sequence ID" value="GAL82845.1"/>
    <property type="molecule type" value="Genomic_DNA"/>
</dbReference>
<reference evidence="1 2" key="1">
    <citation type="submission" date="2014-09" db="EMBL/GenBank/DDBJ databases">
        <title>Sporocytophaga myxococcoides PG-01 genome sequencing.</title>
        <authorList>
            <person name="Liu L."/>
            <person name="Gao P.J."/>
            <person name="Chen G.J."/>
            <person name="Wang L.S."/>
        </authorList>
    </citation>
    <scope>NUCLEOTIDE SEQUENCE [LARGE SCALE GENOMIC DNA]</scope>
    <source>
        <strain evidence="1 2">PG-01</strain>
    </source>
</reference>
<protein>
    <submittedName>
        <fullName evidence="1">Uncharacterized protein</fullName>
    </submittedName>
</protein>
<accession>A0A098L885</accession>
<evidence type="ECO:0000313" key="2">
    <source>
        <dbReference type="Proteomes" id="UP000030185"/>
    </source>
</evidence>
<organism evidence="1 2">
    <name type="scientific">Sporocytophaga myxococcoides</name>
    <dbReference type="NCBI Taxonomy" id="153721"/>
    <lineage>
        <taxon>Bacteria</taxon>
        <taxon>Pseudomonadati</taxon>
        <taxon>Bacteroidota</taxon>
        <taxon>Cytophagia</taxon>
        <taxon>Cytophagales</taxon>
        <taxon>Cytophagaceae</taxon>
        <taxon>Sporocytophaga</taxon>
    </lineage>
</organism>
<evidence type="ECO:0000313" key="1">
    <source>
        <dbReference type="EMBL" id="GAL82845.1"/>
    </source>
</evidence>
<dbReference type="AlphaFoldDB" id="A0A098L885"/>
<comment type="caution">
    <text evidence="1">The sequence shown here is derived from an EMBL/GenBank/DDBJ whole genome shotgun (WGS) entry which is preliminary data.</text>
</comment>
<proteinExistence type="predicted"/>
<name>A0A098L885_9BACT</name>
<dbReference type="Proteomes" id="UP000030185">
    <property type="component" value="Unassembled WGS sequence"/>
</dbReference>
<sequence length="183" mass="20843">MSIIQQMPKMKNSLIWAFFFVALFSCKKPQKNTFSEHGVSFTIPEGWVITQSENINDTLGFFLTCEKKGMNESGMFTLSWINQEVSKEEFLLLLKKQLSQNSFYKNTGILFNEIQPIKNLGHFQVSSTGFVTQLSGLKHSGKIVCFNCKGRTLGLIFQTAQEDEEKNNTGFEEIQKSFVCNLP</sequence>